<feature type="compositionally biased region" description="Low complexity" evidence="1">
    <location>
        <begin position="195"/>
        <end position="210"/>
    </location>
</feature>
<dbReference type="OrthoDB" id="5338195at2759"/>
<accession>A0A0C3EQV9</accession>
<evidence type="ECO:0000313" key="2">
    <source>
        <dbReference type="EMBL" id="KIM70186.1"/>
    </source>
</evidence>
<dbReference type="HOGENOM" id="CLU_029051_0_0_1"/>
<evidence type="ECO:0000313" key="3">
    <source>
        <dbReference type="Proteomes" id="UP000053989"/>
    </source>
</evidence>
<evidence type="ECO:0000256" key="1">
    <source>
        <dbReference type="SAM" id="MobiDB-lite"/>
    </source>
</evidence>
<keyword evidence="3" id="KW-1185">Reference proteome</keyword>
<feature type="compositionally biased region" description="Acidic residues" evidence="1">
    <location>
        <begin position="474"/>
        <end position="484"/>
    </location>
</feature>
<proteinExistence type="predicted"/>
<dbReference type="EMBL" id="KN822005">
    <property type="protein sequence ID" value="KIM70186.1"/>
    <property type="molecule type" value="Genomic_DNA"/>
</dbReference>
<protein>
    <submittedName>
        <fullName evidence="2">Uncharacterized protein</fullName>
    </submittedName>
</protein>
<dbReference type="Proteomes" id="UP000053989">
    <property type="component" value="Unassembled WGS sequence"/>
</dbReference>
<reference evidence="2 3" key="1">
    <citation type="submission" date="2014-04" db="EMBL/GenBank/DDBJ databases">
        <authorList>
            <consortium name="DOE Joint Genome Institute"/>
            <person name="Kuo A."/>
            <person name="Kohler A."/>
            <person name="Nagy L.G."/>
            <person name="Floudas D."/>
            <person name="Copeland A."/>
            <person name="Barry K.W."/>
            <person name="Cichocki N."/>
            <person name="Veneault-Fourrey C."/>
            <person name="LaButti K."/>
            <person name="Lindquist E.A."/>
            <person name="Lipzen A."/>
            <person name="Lundell T."/>
            <person name="Morin E."/>
            <person name="Murat C."/>
            <person name="Sun H."/>
            <person name="Tunlid A."/>
            <person name="Henrissat B."/>
            <person name="Grigoriev I.V."/>
            <person name="Hibbett D.S."/>
            <person name="Martin F."/>
            <person name="Nordberg H.P."/>
            <person name="Cantor M.N."/>
            <person name="Hua S.X."/>
        </authorList>
    </citation>
    <scope>NUCLEOTIDE SEQUENCE [LARGE SCALE GENOMIC DNA]</scope>
    <source>
        <strain evidence="2 3">Foug A</strain>
    </source>
</reference>
<feature type="region of interest" description="Disordered" evidence="1">
    <location>
        <begin position="435"/>
        <end position="484"/>
    </location>
</feature>
<feature type="compositionally biased region" description="Low complexity" evidence="1">
    <location>
        <begin position="463"/>
        <end position="473"/>
    </location>
</feature>
<feature type="region of interest" description="Disordered" evidence="1">
    <location>
        <begin position="180"/>
        <end position="210"/>
    </location>
</feature>
<dbReference type="InParanoid" id="A0A0C3EQV9"/>
<organism evidence="2 3">
    <name type="scientific">Scleroderma citrinum Foug A</name>
    <dbReference type="NCBI Taxonomy" id="1036808"/>
    <lineage>
        <taxon>Eukaryota</taxon>
        <taxon>Fungi</taxon>
        <taxon>Dikarya</taxon>
        <taxon>Basidiomycota</taxon>
        <taxon>Agaricomycotina</taxon>
        <taxon>Agaricomycetes</taxon>
        <taxon>Agaricomycetidae</taxon>
        <taxon>Boletales</taxon>
        <taxon>Sclerodermatineae</taxon>
        <taxon>Sclerodermataceae</taxon>
        <taxon>Scleroderma</taxon>
    </lineage>
</organism>
<sequence length="484" mass="51162">MNRPTQVLDLPVGDTPDWETGNNLQEGVELKGVAESKGKVASVIVSKVFDSLKRRKAARGRAPASYTVPSSATFVYQSAPSGSWQLGAQSKPSTPSAQANDVATTALPASVSGHTTPLLASLPSTLHVTQTLVTQVNQAAASNPTLANLLQLAVAGKASADQLKTLGLLIQSLADSPATEANVAQSSTGPAQPKAQPDPNTTTAPAAPQYQLQPPREFDLVLEFKEVPTDRWTFPRGPAKCEFISMPGFSGAFGDVLLTTVLPFTSASAQPGTIGSEATSEAQSVAKRIVTFRFKSASTAVWDTVSRWIGSQAEEYCKILSEIKPPDRKFLAHRLSEGAELSQIQNAAVPSFSMKPIKPAGENKNKRKPSRKSLADGDHPTSSATKRKRNTQNKSQAVHPKMACFSCGQTDVPLTNGGRYCRPCVNDGRACEPSPAVHLTTEDGQSKGESKQDIPPSTSGPETAAKNPPATNNNDEDAIDDPSV</sequence>
<gene>
    <name evidence="2" type="ORF">SCLCIDRAFT_6461</name>
</gene>
<reference evidence="3" key="2">
    <citation type="submission" date="2015-01" db="EMBL/GenBank/DDBJ databases">
        <title>Evolutionary Origins and Diversification of the Mycorrhizal Mutualists.</title>
        <authorList>
            <consortium name="DOE Joint Genome Institute"/>
            <consortium name="Mycorrhizal Genomics Consortium"/>
            <person name="Kohler A."/>
            <person name="Kuo A."/>
            <person name="Nagy L.G."/>
            <person name="Floudas D."/>
            <person name="Copeland A."/>
            <person name="Barry K.W."/>
            <person name="Cichocki N."/>
            <person name="Veneault-Fourrey C."/>
            <person name="LaButti K."/>
            <person name="Lindquist E.A."/>
            <person name="Lipzen A."/>
            <person name="Lundell T."/>
            <person name="Morin E."/>
            <person name="Murat C."/>
            <person name="Riley R."/>
            <person name="Ohm R."/>
            <person name="Sun H."/>
            <person name="Tunlid A."/>
            <person name="Henrissat B."/>
            <person name="Grigoriev I.V."/>
            <person name="Hibbett D.S."/>
            <person name="Martin F."/>
        </authorList>
    </citation>
    <scope>NUCLEOTIDE SEQUENCE [LARGE SCALE GENOMIC DNA]</scope>
    <source>
        <strain evidence="3">Foug A</strain>
    </source>
</reference>
<feature type="region of interest" description="Disordered" evidence="1">
    <location>
        <begin position="350"/>
        <end position="398"/>
    </location>
</feature>
<name>A0A0C3EQV9_9AGAM</name>
<feature type="region of interest" description="Disordered" evidence="1">
    <location>
        <begin position="1"/>
        <end position="21"/>
    </location>
</feature>
<dbReference type="AlphaFoldDB" id="A0A0C3EQV9"/>
<feature type="compositionally biased region" description="Basic and acidic residues" evidence="1">
    <location>
        <begin position="440"/>
        <end position="452"/>
    </location>
</feature>